<comment type="subcellular location">
    <subcellularLocation>
        <location evidence="1">Membrane</location>
        <topology evidence="1">Multi-pass membrane protein</topology>
    </subcellularLocation>
</comment>
<dbReference type="Proteomes" id="UP001558652">
    <property type="component" value="Unassembled WGS sequence"/>
</dbReference>
<evidence type="ECO:0000259" key="7">
    <source>
        <dbReference type="Pfam" id="PF03600"/>
    </source>
</evidence>
<evidence type="ECO:0000256" key="2">
    <source>
        <dbReference type="ARBA" id="ARBA00022448"/>
    </source>
</evidence>
<name>A0ABD0YPG1_9HEMI</name>
<feature type="transmembrane region" description="Helical" evidence="6">
    <location>
        <begin position="52"/>
        <end position="76"/>
    </location>
</feature>
<feature type="transmembrane region" description="Helical" evidence="6">
    <location>
        <begin position="96"/>
        <end position="114"/>
    </location>
</feature>
<reference evidence="8 9" key="1">
    <citation type="submission" date="2024-07" db="EMBL/GenBank/DDBJ databases">
        <title>Chromosome-level genome assembly of the water stick insect Ranatra chinensis (Heteroptera: Nepidae).</title>
        <authorList>
            <person name="Liu X."/>
        </authorList>
    </citation>
    <scope>NUCLEOTIDE SEQUENCE [LARGE SCALE GENOMIC DNA]</scope>
    <source>
        <strain evidence="8">Cailab_2021Rc</strain>
        <tissue evidence="8">Muscle</tissue>
    </source>
</reference>
<proteinExistence type="predicted"/>
<protein>
    <recommendedName>
        <fullName evidence="7">Citrate transporter-like domain-containing protein</fullName>
    </recommendedName>
</protein>
<organism evidence="8 9">
    <name type="scientific">Ranatra chinensis</name>
    <dbReference type="NCBI Taxonomy" id="642074"/>
    <lineage>
        <taxon>Eukaryota</taxon>
        <taxon>Metazoa</taxon>
        <taxon>Ecdysozoa</taxon>
        <taxon>Arthropoda</taxon>
        <taxon>Hexapoda</taxon>
        <taxon>Insecta</taxon>
        <taxon>Pterygota</taxon>
        <taxon>Neoptera</taxon>
        <taxon>Paraneoptera</taxon>
        <taxon>Hemiptera</taxon>
        <taxon>Heteroptera</taxon>
        <taxon>Panheteroptera</taxon>
        <taxon>Nepomorpha</taxon>
        <taxon>Nepidae</taxon>
        <taxon>Ranatrinae</taxon>
        <taxon>Ranatra</taxon>
    </lineage>
</organism>
<evidence type="ECO:0000256" key="6">
    <source>
        <dbReference type="SAM" id="Phobius"/>
    </source>
</evidence>
<accession>A0ABD0YPG1</accession>
<evidence type="ECO:0000256" key="4">
    <source>
        <dbReference type="ARBA" id="ARBA00022989"/>
    </source>
</evidence>
<feature type="domain" description="Citrate transporter-like" evidence="7">
    <location>
        <begin position="2"/>
        <end position="150"/>
    </location>
</feature>
<feature type="transmembrane region" description="Helical" evidence="6">
    <location>
        <begin position="20"/>
        <end position="40"/>
    </location>
</feature>
<keyword evidence="4 6" id="KW-1133">Transmembrane helix</keyword>
<comment type="caution">
    <text evidence="8">The sequence shown here is derived from an EMBL/GenBank/DDBJ whole genome shotgun (WGS) entry which is preliminary data.</text>
</comment>
<evidence type="ECO:0000313" key="8">
    <source>
        <dbReference type="EMBL" id="KAL1137870.1"/>
    </source>
</evidence>
<keyword evidence="2" id="KW-0813">Transport</keyword>
<evidence type="ECO:0000256" key="1">
    <source>
        <dbReference type="ARBA" id="ARBA00004141"/>
    </source>
</evidence>
<keyword evidence="5 6" id="KW-0472">Membrane</keyword>
<dbReference type="PANTHER" id="PTHR43568:SF1">
    <property type="entry name" value="P PROTEIN"/>
    <property type="match status" value="1"/>
</dbReference>
<keyword evidence="3 6" id="KW-0812">Transmembrane</keyword>
<dbReference type="GO" id="GO:0016020">
    <property type="term" value="C:membrane"/>
    <property type="evidence" value="ECO:0007669"/>
    <property type="project" value="UniProtKB-SubCell"/>
</dbReference>
<keyword evidence="9" id="KW-1185">Reference proteome</keyword>
<evidence type="ECO:0000256" key="3">
    <source>
        <dbReference type="ARBA" id="ARBA00022692"/>
    </source>
</evidence>
<dbReference type="PANTHER" id="PTHR43568">
    <property type="entry name" value="P PROTEIN"/>
    <property type="match status" value="1"/>
</dbReference>
<dbReference type="InterPro" id="IPR004680">
    <property type="entry name" value="Cit_transptr-like_dom"/>
</dbReference>
<dbReference type="Pfam" id="PF03600">
    <property type="entry name" value="CitMHS"/>
    <property type="match status" value="1"/>
</dbReference>
<dbReference type="AlphaFoldDB" id="A0ABD0YPG1"/>
<dbReference type="InterPro" id="IPR051475">
    <property type="entry name" value="Diverse_Ion_Transporter"/>
</dbReference>
<sequence>KSSITLTFVVVLFFLHSIPQLNLSLGWAALLGVILLLLLADRDDIESILARVEWSTLIFFTALFILMEALSRLGLINWIGLQTERVILSVEEDNRLTVAIILILWVSAIASSFVDNIPLSTMMVRIVTSLGQKQELGLPLQPLVWSLALGACLGGNGTLIGASANVVCAGVAEQHGYRFSFMQFLK</sequence>
<evidence type="ECO:0000256" key="5">
    <source>
        <dbReference type="ARBA" id="ARBA00023136"/>
    </source>
</evidence>
<feature type="non-terminal residue" evidence="8">
    <location>
        <position position="1"/>
    </location>
</feature>
<dbReference type="EMBL" id="JBFDAA010000004">
    <property type="protein sequence ID" value="KAL1137870.1"/>
    <property type="molecule type" value="Genomic_DNA"/>
</dbReference>
<evidence type="ECO:0000313" key="9">
    <source>
        <dbReference type="Proteomes" id="UP001558652"/>
    </source>
</evidence>
<gene>
    <name evidence="8" type="ORF">AAG570_009566</name>
</gene>